<dbReference type="CDD" id="cd01948">
    <property type="entry name" value="EAL"/>
    <property type="match status" value="1"/>
</dbReference>
<dbReference type="InterPro" id="IPR001633">
    <property type="entry name" value="EAL_dom"/>
</dbReference>
<dbReference type="EMBL" id="JAAXYO010000028">
    <property type="protein sequence ID" value="MBU2786915.1"/>
    <property type="molecule type" value="Genomic_DNA"/>
</dbReference>
<dbReference type="CDD" id="cd00130">
    <property type="entry name" value="PAS"/>
    <property type="match status" value="2"/>
</dbReference>
<dbReference type="SMART" id="SM00267">
    <property type="entry name" value="GGDEF"/>
    <property type="match status" value="1"/>
</dbReference>
<feature type="domain" description="PAC" evidence="2">
    <location>
        <begin position="320"/>
        <end position="372"/>
    </location>
</feature>
<dbReference type="InterPro" id="IPR000160">
    <property type="entry name" value="GGDEF_dom"/>
</dbReference>
<feature type="domain" description="PAS" evidence="1">
    <location>
        <begin position="126"/>
        <end position="196"/>
    </location>
</feature>
<dbReference type="Pfam" id="PF01590">
    <property type="entry name" value="GAF"/>
    <property type="match status" value="1"/>
</dbReference>
<dbReference type="NCBIfam" id="TIGR00254">
    <property type="entry name" value="GGDEF"/>
    <property type="match status" value="1"/>
</dbReference>
<organism evidence="5 6">
    <name type="scientific">Igneacidithiobacillus copahuensis</name>
    <dbReference type="NCBI Taxonomy" id="2724909"/>
    <lineage>
        <taxon>Bacteria</taxon>
        <taxon>Pseudomonadati</taxon>
        <taxon>Pseudomonadota</taxon>
        <taxon>Acidithiobacillia</taxon>
        <taxon>Acidithiobacillales</taxon>
        <taxon>Acidithiobacillaceae</taxon>
        <taxon>Igneacidithiobacillus</taxon>
    </lineage>
</organism>
<dbReference type="SMART" id="SM00086">
    <property type="entry name" value="PAC"/>
    <property type="match status" value="2"/>
</dbReference>
<dbReference type="PROSITE" id="PS50113">
    <property type="entry name" value="PAC"/>
    <property type="match status" value="2"/>
</dbReference>
<sequence>MLLGREGELRLYAGPSLPEGLRERFDGLRVIEGNGSCVSVVLSGEKVLVHNATQDERWLRLHELARALQIRACWSVPIRDPLGQAVGSFALTSFREGTPTTEQERLLEGIAAVVAQFLFQPSVDGRDRSFAAALRSISEGVLLTDAEQNILYFNNAFAEITGYGLAELIGKNCRILQGPKTAAETVARIRQHLDAGQAYSGEILNYRKDGSSFWNQLSINPIRDQQGQLAQFVSVQRDISEERQQREALRLSAQVFEAQEGIMITDAEQRIVRVNRAFTRLTGYAESDVLGLTPQILHSGLQNGNFYERMWEKLHRDGEWQGEIWNRRKNGDLFPEFLQIRAVRNNAGEITNYIGYFHDLTHQKAREAELEKMALHDPLTGLMNRRALEEELPRARARADRSERLLALVVLDLDDFKEVNDRIGHDRGDAVLQRLAQRLQDSLRHSDGVVRIGGDEFILLLEGLRDVDQLESVLRKVNSAVEKPLVLESGEQIHIQVSMGVSIYPLSANSNLELLLREADQAMFESKRNKETRNAPWAFWSPDESAQSLYPLRMLFRAGGLQSWYQPIWDQRAKRVVGLEALARLVDEDGKVWGPGDFLGQLSEKDIFSLTEQMLRKAILDLQALEREGQVYWVSVNIDPQVLGTACIYAIKGIVDDFRVDPARITLEILENHDFIDRQIATDHLLDLKAMGFRLALDDIGSGYSSLLRLKELPVDKAKLDQGFVRCLEDRPQDLRFVQSVLGLTKGLHIDLVAEGVESDAIRDALMEMGVRYFQGYAIARPMPVPMLHEFLERSLQDDRDIPVSFLGLYAQHISHFDILEKTLELHPEIVDFQVMANAHACPEERRLEQLGLAPDAMLMTLHQEYHALIGCLRIENGKVRDADWSAVEDCHRRFSTALLDAFWLRAQQPA</sequence>
<dbReference type="InterPro" id="IPR035965">
    <property type="entry name" value="PAS-like_dom_sf"/>
</dbReference>
<name>A0AAE2YN03_9PROT</name>
<proteinExistence type="predicted"/>
<dbReference type="PROSITE" id="PS50112">
    <property type="entry name" value="PAS"/>
    <property type="match status" value="2"/>
</dbReference>
<dbReference type="AlphaFoldDB" id="A0AAE2YN03"/>
<feature type="domain" description="EAL" evidence="3">
    <location>
        <begin position="545"/>
        <end position="796"/>
    </location>
</feature>
<comment type="caution">
    <text evidence="5">The sequence shown here is derived from an EMBL/GenBank/DDBJ whole genome shotgun (WGS) entry which is preliminary data.</text>
</comment>
<dbReference type="Proteomes" id="UP001197378">
    <property type="component" value="Unassembled WGS sequence"/>
</dbReference>
<dbReference type="PROSITE" id="PS50887">
    <property type="entry name" value="GGDEF"/>
    <property type="match status" value="1"/>
</dbReference>
<dbReference type="Gene3D" id="3.20.20.450">
    <property type="entry name" value="EAL domain"/>
    <property type="match status" value="1"/>
</dbReference>
<dbReference type="Pfam" id="PF13426">
    <property type="entry name" value="PAS_9"/>
    <property type="match status" value="2"/>
</dbReference>
<dbReference type="SMART" id="SM00052">
    <property type="entry name" value="EAL"/>
    <property type="match status" value="1"/>
</dbReference>
<dbReference type="Pfam" id="PF00563">
    <property type="entry name" value="EAL"/>
    <property type="match status" value="1"/>
</dbReference>
<feature type="domain" description="PAS" evidence="1">
    <location>
        <begin position="245"/>
        <end position="291"/>
    </location>
</feature>
<dbReference type="Gene3D" id="3.30.450.20">
    <property type="entry name" value="PAS domain"/>
    <property type="match status" value="2"/>
</dbReference>
<dbReference type="GO" id="GO:0003824">
    <property type="term" value="F:catalytic activity"/>
    <property type="evidence" value="ECO:0007669"/>
    <property type="project" value="UniProtKB-ARBA"/>
</dbReference>
<dbReference type="SMART" id="SM00091">
    <property type="entry name" value="PAS"/>
    <property type="match status" value="2"/>
</dbReference>
<dbReference type="SUPFAM" id="SSF55781">
    <property type="entry name" value="GAF domain-like"/>
    <property type="match status" value="1"/>
</dbReference>
<accession>A0AAE2YN03</accession>
<dbReference type="SUPFAM" id="SSF141868">
    <property type="entry name" value="EAL domain-like"/>
    <property type="match status" value="1"/>
</dbReference>
<dbReference type="InterPro" id="IPR003018">
    <property type="entry name" value="GAF"/>
</dbReference>
<dbReference type="Gene3D" id="3.30.70.270">
    <property type="match status" value="1"/>
</dbReference>
<dbReference type="FunFam" id="3.30.70.270:FF:000001">
    <property type="entry name" value="Diguanylate cyclase domain protein"/>
    <property type="match status" value="1"/>
</dbReference>
<feature type="domain" description="PAC" evidence="2">
    <location>
        <begin position="199"/>
        <end position="251"/>
    </location>
</feature>
<dbReference type="InterPro" id="IPR029787">
    <property type="entry name" value="Nucleotide_cyclase"/>
</dbReference>
<dbReference type="Gene3D" id="3.30.450.40">
    <property type="match status" value="1"/>
</dbReference>
<evidence type="ECO:0000259" key="1">
    <source>
        <dbReference type="PROSITE" id="PS50112"/>
    </source>
</evidence>
<dbReference type="PANTHER" id="PTHR44757:SF2">
    <property type="entry name" value="BIOFILM ARCHITECTURE MAINTENANCE PROTEIN MBAA"/>
    <property type="match status" value="1"/>
</dbReference>
<evidence type="ECO:0000313" key="5">
    <source>
        <dbReference type="EMBL" id="MBU2786915.1"/>
    </source>
</evidence>
<feature type="domain" description="GGDEF" evidence="4">
    <location>
        <begin position="404"/>
        <end position="541"/>
    </location>
</feature>
<dbReference type="CDD" id="cd01949">
    <property type="entry name" value="GGDEF"/>
    <property type="match status" value="1"/>
</dbReference>
<dbReference type="PANTHER" id="PTHR44757">
    <property type="entry name" value="DIGUANYLATE CYCLASE DGCP"/>
    <property type="match status" value="1"/>
</dbReference>
<dbReference type="InterPro" id="IPR052155">
    <property type="entry name" value="Biofilm_reg_signaling"/>
</dbReference>
<dbReference type="Pfam" id="PF00990">
    <property type="entry name" value="GGDEF"/>
    <property type="match status" value="1"/>
</dbReference>
<dbReference type="InterPro" id="IPR035919">
    <property type="entry name" value="EAL_sf"/>
</dbReference>
<dbReference type="InterPro" id="IPR029016">
    <property type="entry name" value="GAF-like_dom_sf"/>
</dbReference>
<dbReference type="PROSITE" id="PS50883">
    <property type="entry name" value="EAL"/>
    <property type="match status" value="1"/>
</dbReference>
<dbReference type="SUPFAM" id="SSF55785">
    <property type="entry name" value="PYP-like sensor domain (PAS domain)"/>
    <property type="match status" value="2"/>
</dbReference>
<protein>
    <submittedName>
        <fullName evidence="5">EAL domain-containing protein</fullName>
    </submittedName>
</protein>
<dbReference type="InterPro" id="IPR000014">
    <property type="entry name" value="PAS"/>
</dbReference>
<dbReference type="InterPro" id="IPR001610">
    <property type="entry name" value="PAC"/>
</dbReference>
<reference evidence="5" key="1">
    <citation type="journal article" date="2021" name="ISME J.">
        <title>Genomic evolution of the class Acidithiobacillia: deep-branching Proteobacteria living in extreme acidic conditions.</title>
        <authorList>
            <person name="Moya-Beltran A."/>
            <person name="Beard S."/>
            <person name="Rojas-Villalobos C."/>
            <person name="Issotta F."/>
            <person name="Gallardo Y."/>
            <person name="Ulloa R."/>
            <person name="Giaveno A."/>
            <person name="Degli Esposti M."/>
            <person name="Johnson D.B."/>
            <person name="Quatrini R."/>
        </authorList>
    </citation>
    <scope>NUCLEOTIDE SEQUENCE</scope>
    <source>
        <strain evidence="5">VAN18-1</strain>
    </source>
</reference>
<gene>
    <name evidence="5" type="ORF">HFQ13_01575</name>
</gene>
<dbReference type="InterPro" id="IPR000700">
    <property type="entry name" value="PAS-assoc_C"/>
</dbReference>
<evidence type="ECO:0000259" key="4">
    <source>
        <dbReference type="PROSITE" id="PS50887"/>
    </source>
</evidence>
<evidence type="ECO:0000313" key="6">
    <source>
        <dbReference type="Proteomes" id="UP001197378"/>
    </source>
</evidence>
<keyword evidence="6" id="KW-1185">Reference proteome</keyword>
<evidence type="ECO:0000259" key="2">
    <source>
        <dbReference type="PROSITE" id="PS50113"/>
    </source>
</evidence>
<evidence type="ECO:0000259" key="3">
    <source>
        <dbReference type="PROSITE" id="PS50883"/>
    </source>
</evidence>
<dbReference type="NCBIfam" id="TIGR00229">
    <property type="entry name" value="sensory_box"/>
    <property type="match status" value="2"/>
</dbReference>
<dbReference type="SUPFAM" id="SSF55073">
    <property type="entry name" value="Nucleotide cyclase"/>
    <property type="match status" value="1"/>
</dbReference>
<dbReference type="InterPro" id="IPR043128">
    <property type="entry name" value="Rev_trsase/Diguanyl_cyclase"/>
</dbReference>